<comment type="subcellular location">
    <subcellularLocation>
        <location evidence="1 7">Cell membrane</location>
        <topology evidence="1 7">Multi-pass membrane protein</topology>
    </subcellularLocation>
</comment>
<reference evidence="9" key="2">
    <citation type="submission" date="2015-09" db="EMBL/GenBank/DDBJ databases">
        <title>Draft genome sequence of Mycobacterium neoaurum DSM 44074.</title>
        <authorList>
            <person name="Croce O."/>
            <person name="Robert C."/>
            <person name="Raoult D."/>
            <person name="Drancourt M."/>
        </authorList>
    </citation>
    <scope>NUCLEOTIDE SEQUENCE</scope>
    <source>
        <strain evidence="9">DSM 44074</strain>
    </source>
</reference>
<gene>
    <name evidence="9" type="ORF">BN1047_02308</name>
</gene>
<keyword evidence="5 7" id="KW-1133">Transmembrane helix</keyword>
<accession>A0AAV2WJM2</accession>
<dbReference type="AlphaFoldDB" id="A0AAV2WJM2"/>
<evidence type="ECO:0000256" key="7">
    <source>
        <dbReference type="RuleBase" id="RU363032"/>
    </source>
</evidence>
<dbReference type="InterPro" id="IPR035906">
    <property type="entry name" value="MetI-like_sf"/>
</dbReference>
<evidence type="ECO:0000256" key="6">
    <source>
        <dbReference type="ARBA" id="ARBA00023136"/>
    </source>
</evidence>
<keyword evidence="2 7" id="KW-0813">Transport</keyword>
<keyword evidence="3" id="KW-1003">Cell membrane</keyword>
<evidence type="ECO:0000256" key="3">
    <source>
        <dbReference type="ARBA" id="ARBA00022475"/>
    </source>
</evidence>
<feature type="domain" description="ABC transmembrane type-1" evidence="8">
    <location>
        <begin position="77"/>
        <end position="266"/>
    </location>
</feature>
<sequence>MSILDTPSRLRAGRSRPWPSAVVVAVVLVAATIPSVLTTRDPYAVSPTQRLQAPGPAHPFGTDNLGRDVYARVVHATAASMTSAGIAVVVALVVGGLLGVATGYCGRWVDQAGMRLVDMLLAVPSLLLSLTVIAATGGGVVEVGAAVGIAGVAGVARVIRARTLQLRSSPFVEAATVSGLPAPLVVTRHLVPHLWPTAAAVAAVEFGQAVLAVAALGFLGFGPPPPAPEWGAMIADGRAFLADSWWLTLVPAAVVTIVVTAAYRISHLFGAGGDDVG</sequence>
<keyword evidence="4 7" id="KW-0812">Transmembrane</keyword>
<feature type="transmembrane region" description="Helical" evidence="7">
    <location>
        <begin position="84"/>
        <end position="104"/>
    </location>
</feature>
<evidence type="ECO:0000256" key="4">
    <source>
        <dbReference type="ARBA" id="ARBA00022692"/>
    </source>
</evidence>
<comment type="similarity">
    <text evidence="7">Belongs to the binding-protein-dependent transport system permease family.</text>
</comment>
<organism evidence="9 10">
    <name type="scientific">Mycolicibacterium neoaurum</name>
    <name type="common">Mycobacterium neoaurum</name>
    <dbReference type="NCBI Taxonomy" id="1795"/>
    <lineage>
        <taxon>Bacteria</taxon>
        <taxon>Bacillati</taxon>
        <taxon>Actinomycetota</taxon>
        <taxon>Actinomycetes</taxon>
        <taxon>Mycobacteriales</taxon>
        <taxon>Mycobacteriaceae</taxon>
        <taxon>Mycolicibacterium</taxon>
    </lineage>
</organism>
<feature type="transmembrane region" description="Helical" evidence="7">
    <location>
        <begin position="245"/>
        <end position="263"/>
    </location>
</feature>
<evidence type="ECO:0000313" key="10">
    <source>
        <dbReference type="Proteomes" id="UP000028864"/>
    </source>
</evidence>
<feature type="transmembrane region" description="Helical" evidence="7">
    <location>
        <begin position="116"/>
        <end position="134"/>
    </location>
</feature>
<dbReference type="InterPro" id="IPR050366">
    <property type="entry name" value="BP-dependent_transpt_permease"/>
</dbReference>
<keyword evidence="6 7" id="KW-0472">Membrane</keyword>
<dbReference type="Proteomes" id="UP000028864">
    <property type="component" value="Unassembled WGS sequence"/>
</dbReference>
<evidence type="ECO:0000313" key="9">
    <source>
        <dbReference type="EMBL" id="CDQ44430.1"/>
    </source>
</evidence>
<dbReference type="Pfam" id="PF00528">
    <property type="entry name" value="BPD_transp_1"/>
    <property type="match status" value="1"/>
</dbReference>
<dbReference type="GO" id="GO:0005886">
    <property type="term" value="C:plasma membrane"/>
    <property type="evidence" value="ECO:0007669"/>
    <property type="project" value="UniProtKB-SubCell"/>
</dbReference>
<name>A0AAV2WJM2_MYCNE</name>
<protein>
    <submittedName>
        <fullName evidence="9">ABC transporter permease</fullName>
    </submittedName>
</protein>
<dbReference type="PANTHER" id="PTHR43386:SF1">
    <property type="entry name" value="D,D-DIPEPTIDE TRANSPORT SYSTEM PERMEASE PROTEIN DDPC-RELATED"/>
    <property type="match status" value="1"/>
</dbReference>
<dbReference type="CDD" id="cd06261">
    <property type="entry name" value="TM_PBP2"/>
    <property type="match status" value="1"/>
</dbReference>
<dbReference type="Gene3D" id="1.10.3720.10">
    <property type="entry name" value="MetI-like"/>
    <property type="match status" value="1"/>
</dbReference>
<dbReference type="SUPFAM" id="SSF161098">
    <property type="entry name" value="MetI-like"/>
    <property type="match status" value="1"/>
</dbReference>
<evidence type="ECO:0000256" key="2">
    <source>
        <dbReference type="ARBA" id="ARBA00022448"/>
    </source>
</evidence>
<evidence type="ECO:0000256" key="1">
    <source>
        <dbReference type="ARBA" id="ARBA00004651"/>
    </source>
</evidence>
<evidence type="ECO:0000259" key="8">
    <source>
        <dbReference type="PROSITE" id="PS50928"/>
    </source>
</evidence>
<reference evidence="9" key="1">
    <citation type="submission" date="2014-05" db="EMBL/GenBank/DDBJ databases">
        <authorList>
            <person name="Urmite Genomes"/>
        </authorList>
    </citation>
    <scope>NUCLEOTIDE SEQUENCE</scope>
    <source>
        <strain evidence="9">DSM 44074</strain>
    </source>
</reference>
<dbReference type="PANTHER" id="PTHR43386">
    <property type="entry name" value="OLIGOPEPTIDE TRANSPORT SYSTEM PERMEASE PROTEIN APPC"/>
    <property type="match status" value="1"/>
</dbReference>
<dbReference type="GO" id="GO:0055085">
    <property type="term" value="P:transmembrane transport"/>
    <property type="evidence" value="ECO:0007669"/>
    <property type="project" value="InterPro"/>
</dbReference>
<evidence type="ECO:0000256" key="5">
    <source>
        <dbReference type="ARBA" id="ARBA00022989"/>
    </source>
</evidence>
<feature type="transmembrane region" description="Helical" evidence="7">
    <location>
        <begin position="198"/>
        <end position="221"/>
    </location>
</feature>
<dbReference type="EMBL" id="LK021338">
    <property type="protein sequence ID" value="CDQ44430.1"/>
    <property type="molecule type" value="Genomic_DNA"/>
</dbReference>
<dbReference type="PROSITE" id="PS50928">
    <property type="entry name" value="ABC_TM1"/>
    <property type="match status" value="1"/>
</dbReference>
<feature type="transmembrane region" description="Helical" evidence="7">
    <location>
        <begin position="18"/>
        <end position="37"/>
    </location>
</feature>
<dbReference type="InterPro" id="IPR000515">
    <property type="entry name" value="MetI-like"/>
</dbReference>
<proteinExistence type="inferred from homology"/>